<dbReference type="PANTHER" id="PTHR23106:SF24">
    <property type="entry name" value="ANGIOGENIC FACTOR WITH G PATCH AND FHA DOMAINS 1"/>
    <property type="match status" value="1"/>
</dbReference>
<feature type="domain" description="FHA" evidence="2">
    <location>
        <begin position="93"/>
        <end position="150"/>
    </location>
</feature>
<dbReference type="Proteomes" id="UP000308652">
    <property type="component" value="Unassembled WGS sequence"/>
</dbReference>
<feature type="compositionally biased region" description="Basic and acidic residues" evidence="1">
    <location>
        <begin position="405"/>
        <end position="426"/>
    </location>
</feature>
<protein>
    <recommendedName>
        <fullName evidence="6">G-patch domain-containing protein</fullName>
    </recommendedName>
</protein>
<dbReference type="InterPro" id="IPR053027">
    <property type="entry name" value="AGGF1"/>
</dbReference>
<dbReference type="GO" id="GO:0003676">
    <property type="term" value="F:nucleic acid binding"/>
    <property type="evidence" value="ECO:0007669"/>
    <property type="project" value="InterPro"/>
</dbReference>
<dbReference type="PROSITE" id="PS50174">
    <property type="entry name" value="G_PATCH"/>
    <property type="match status" value="1"/>
</dbReference>
<evidence type="ECO:0000259" key="2">
    <source>
        <dbReference type="PROSITE" id="PS50006"/>
    </source>
</evidence>
<proteinExistence type="predicted"/>
<evidence type="ECO:0000259" key="3">
    <source>
        <dbReference type="PROSITE" id="PS50174"/>
    </source>
</evidence>
<feature type="compositionally biased region" description="Polar residues" evidence="1">
    <location>
        <begin position="269"/>
        <end position="281"/>
    </location>
</feature>
<dbReference type="AlphaFoldDB" id="A0A5C3M8X9"/>
<feature type="region of interest" description="Disordered" evidence="1">
    <location>
        <begin position="382"/>
        <end position="426"/>
    </location>
</feature>
<dbReference type="OrthoDB" id="21470at2759"/>
<dbReference type="EMBL" id="ML213597">
    <property type="protein sequence ID" value="TFK40298.1"/>
    <property type="molecule type" value="Genomic_DNA"/>
</dbReference>
<dbReference type="PANTHER" id="PTHR23106">
    <property type="entry name" value="ANGIOGENIC FACTOR WITH G PATCH AND FHA DOMAINS 1"/>
    <property type="match status" value="1"/>
</dbReference>
<evidence type="ECO:0000313" key="4">
    <source>
        <dbReference type="EMBL" id="TFK40298.1"/>
    </source>
</evidence>
<dbReference type="Gene3D" id="2.60.200.20">
    <property type="match status" value="1"/>
</dbReference>
<dbReference type="Pfam" id="PF01585">
    <property type="entry name" value="G-patch"/>
    <property type="match status" value="1"/>
</dbReference>
<dbReference type="InterPro" id="IPR000467">
    <property type="entry name" value="G_patch_dom"/>
</dbReference>
<evidence type="ECO:0000256" key="1">
    <source>
        <dbReference type="SAM" id="MobiDB-lite"/>
    </source>
</evidence>
<sequence length="426" mass="46974">MEDGELRETYTTAAVGSRFHNEAGEVYDPAYEWPGESSATEHEEPYDYYVDDSSRNTPNKITGNQPVFRLVVRHSSILSLKQKIAVVDAYPEVQFGRDLLPVGSVTPRIRLKEMEVSKLHATAYWDGARKEWGVVDMGSMHGTFLRSGPATSGEDLGLRLSPSRVASIPRRLHYMDRLTIGGTTFIIHIHDSQLPCKECSPLVGNEIPLFPTQKTSKSVAAKRTREVAGFDVDSSTSTVYTPKADRDPKRALTLLKRDLLTRLDAPARNTPSPTPSQNSASYVDRAARRRALIPASHPDAPGVSPSIPIRFEPSSPRTVQESTPRPVAVSQPPTPLSAANIGHRLLMKQGWAPGTALGNAEDASDDRTALFEPLEISSLQRRAGLGSKKAVNALPSPEIMSGANWKEREKHRRFDDLRHGDMDRGR</sequence>
<feature type="domain" description="G-patch" evidence="3">
    <location>
        <begin position="338"/>
        <end position="390"/>
    </location>
</feature>
<evidence type="ECO:0008006" key="6">
    <source>
        <dbReference type="Google" id="ProtNLM"/>
    </source>
</evidence>
<dbReference type="InterPro" id="IPR000253">
    <property type="entry name" value="FHA_dom"/>
</dbReference>
<feature type="region of interest" description="Disordered" evidence="1">
    <location>
        <begin position="313"/>
        <end position="334"/>
    </location>
</feature>
<feature type="region of interest" description="Disordered" evidence="1">
    <location>
        <begin position="262"/>
        <end position="281"/>
    </location>
</feature>
<dbReference type="InterPro" id="IPR008984">
    <property type="entry name" value="SMAD_FHA_dom_sf"/>
</dbReference>
<name>A0A5C3M8X9_9AGAR</name>
<dbReference type="Pfam" id="PF00498">
    <property type="entry name" value="FHA"/>
    <property type="match status" value="1"/>
</dbReference>
<dbReference type="PROSITE" id="PS50006">
    <property type="entry name" value="FHA_DOMAIN"/>
    <property type="match status" value="1"/>
</dbReference>
<reference evidence="4 5" key="1">
    <citation type="journal article" date="2019" name="Nat. Ecol. Evol.">
        <title>Megaphylogeny resolves global patterns of mushroom evolution.</title>
        <authorList>
            <person name="Varga T."/>
            <person name="Krizsan K."/>
            <person name="Foldi C."/>
            <person name="Dima B."/>
            <person name="Sanchez-Garcia M."/>
            <person name="Sanchez-Ramirez S."/>
            <person name="Szollosi G.J."/>
            <person name="Szarkandi J.G."/>
            <person name="Papp V."/>
            <person name="Albert L."/>
            <person name="Andreopoulos W."/>
            <person name="Angelini C."/>
            <person name="Antonin V."/>
            <person name="Barry K.W."/>
            <person name="Bougher N.L."/>
            <person name="Buchanan P."/>
            <person name="Buyck B."/>
            <person name="Bense V."/>
            <person name="Catcheside P."/>
            <person name="Chovatia M."/>
            <person name="Cooper J."/>
            <person name="Damon W."/>
            <person name="Desjardin D."/>
            <person name="Finy P."/>
            <person name="Geml J."/>
            <person name="Haridas S."/>
            <person name="Hughes K."/>
            <person name="Justo A."/>
            <person name="Karasinski D."/>
            <person name="Kautmanova I."/>
            <person name="Kiss B."/>
            <person name="Kocsube S."/>
            <person name="Kotiranta H."/>
            <person name="LaButti K.M."/>
            <person name="Lechner B.E."/>
            <person name="Liimatainen K."/>
            <person name="Lipzen A."/>
            <person name="Lukacs Z."/>
            <person name="Mihaltcheva S."/>
            <person name="Morgado L.N."/>
            <person name="Niskanen T."/>
            <person name="Noordeloos M.E."/>
            <person name="Ohm R.A."/>
            <person name="Ortiz-Santana B."/>
            <person name="Ovrebo C."/>
            <person name="Racz N."/>
            <person name="Riley R."/>
            <person name="Savchenko A."/>
            <person name="Shiryaev A."/>
            <person name="Soop K."/>
            <person name="Spirin V."/>
            <person name="Szebenyi C."/>
            <person name="Tomsovsky M."/>
            <person name="Tulloss R.E."/>
            <person name="Uehling J."/>
            <person name="Grigoriev I.V."/>
            <person name="Vagvolgyi C."/>
            <person name="Papp T."/>
            <person name="Martin F.M."/>
            <person name="Miettinen O."/>
            <person name="Hibbett D.S."/>
            <person name="Nagy L.G."/>
        </authorList>
    </citation>
    <scope>NUCLEOTIDE SEQUENCE [LARGE SCALE GENOMIC DNA]</scope>
    <source>
        <strain evidence="4 5">CBS 166.37</strain>
    </source>
</reference>
<dbReference type="SUPFAM" id="SSF49879">
    <property type="entry name" value="SMAD/FHA domain"/>
    <property type="match status" value="1"/>
</dbReference>
<organism evidence="4 5">
    <name type="scientific">Crucibulum laeve</name>
    <dbReference type="NCBI Taxonomy" id="68775"/>
    <lineage>
        <taxon>Eukaryota</taxon>
        <taxon>Fungi</taxon>
        <taxon>Dikarya</taxon>
        <taxon>Basidiomycota</taxon>
        <taxon>Agaricomycotina</taxon>
        <taxon>Agaricomycetes</taxon>
        <taxon>Agaricomycetidae</taxon>
        <taxon>Agaricales</taxon>
        <taxon>Agaricineae</taxon>
        <taxon>Nidulariaceae</taxon>
        <taxon>Crucibulum</taxon>
    </lineage>
</organism>
<gene>
    <name evidence="4" type="ORF">BDQ12DRAFT_491364</name>
</gene>
<evidence type="ECO:0000313" key="5">
    <source>
        <dbReference type="Proteomes" id="UP000308652"/>
    </source>
</evidence>
<keyword evidence="5" id="KW-1185">Reference proteome</keyword>
<dbReference type="STRING" id="68775.A0A5C3M8X9"/>
<accession>A0A5C3M8X9</accession>